<keyword evidence="5" id="KW-1185">Reference proteome</keyword>
<dbReference type="SUPFAM" id="SSF54106">
    <property type="entry name" value="LysM domain"/>
    <property type="match status" value="1"/>
</dbReference>
<feature type="region of interest" description="Disordered" evidence="1">
    <location>
        <begin position="139"/>
        <end position="177"/>
    </location>
</feature>
<evidence type="ECO:0000259" key="3">
    <source>
        <dbReference type="PROSITE" id="PS51782"/>
    </source>
</evidence>
<protein>
    <submittedName>
        <fullName evidence="4">LysM peptidoglycan-binding domain-containing protein</fullName>
    </submittedName>
</protein>
<dbReference type="CDD" id="cd00118">
    <property type="entry name" value="LysM"/>
    <property type="match status" value="1"/>
</dbReference>
<comment type="caution">
    <text evidence="4">The sequence shown here is derived from an EMBL/GenBank/DDBJ whole genome shotgun (WGS) entry which is preliminary data.</text>
</comment>
<sequence length="231" mass="24389">MLNKPGCFLVLVSALAISACTNKEGIAPGPVPIAAPTAGSVTTRTALDLMGSGEEAQAREILETILASNPGDRTARKYLDQIIVDPVKLLGAQNYRYRVQSGDTMASIARNTLGDSSQFYALSRYNGISDPRKINAGQILKIPGTEPKAKKPEPVAKPVVRERPAPPPSDASTSNPKLATQLRAEGLAALNRGAIARAVSLLTQASRHDPSNQTIAADLSRAKRIQATVSN</sequence>
<dbReference type="PROSITE" id="PS51257">
    <property type="entry name" value="PROKAR_LIPOPROTEIN"/>
    <property type="match status" value="1"/>
</dbReference>
<dbReference type="EMBL" id="JABWMH010000001">
    <property type="protein sequence ID" value="NVD26311.1"/>
    <property type="molecule type" value="Genomic_DNA"/>
</dbReference>
<evidence type="ECO:0000256" key="2">
    <source>
        <dbReference type="SAM" id="SignalP"/>
    </source>
</evidence>
<dbReference type="Proteomes" id="UP000652427">
    <property type="component" value="Unassembled WGS sequence"/>
</dbReference>
<dbReference type="SMART" id="SM00257">
    <property type="entry name" value="LysM"/>
    <property type="match status" value="1"/>
</dbReference>
<dbReference type="Pfam" id="PF01476">
    <property type="entry name" value="LysM"/>
    <property type="match status" value="1"/>
</dbReference>
<accession>A0ABX2MXZ6</accession>
<dbReference type="InterPro" id="IPR036779">
    <property type="entry name" value="LysM_dom_sf"/>
</dbReference>
<dbReference type="PROSITE" id="PS51782">
    <property type="entry name" value="LYSM"/>
    <property type="match status" value="1"/>
</dbReference>
<feature type="domain" description="LysM" evidence="3">
    <location>
        <begin position="95"/>
        <end position="142"/>
    </location>
</feature>
<dbReference type="InterPro" id="IPR018392">
    <property type="entry name" value="LysM"/>
</dbReference>
<keyword evidence="2" id="KW-0732">Signal</keyword>
<dbReference type="InterPro" id="IPR011990">
    <property type="entry name" value="TPR-like_helical_dom_sf"/>
</dbReference>
<evidence type="ECO:0000313" key="5">
    <source>
        <dbReference type="Proteomes" id="UP000652427"/>
    </source>
</evidence>
<feature type="compositionally biased region" description="Basic and acidic residues" evidence="1">
    <location>
        <begin position="147"/>
        <end position="164"/>
    </location>
</feature>
<evidence type="ECO:0000256" key="1">
    <source>
        <dbReference type="SAM" id="MobiDB-lite"/>
    </source>
</evidence>
<feature type="chain" id="PRO_5045343021" evidence="2">
    <location>
        <begin position="20"/>
        <end position="231"/>
    </location>
</feature>
<feature type="signal peptide" evidence="2">
    <location>
        <begin position="1"/>
        <end position="19"/>
    </location>
</feature>
<proteinExistence type="predicted"/>
<gene>
    <name evidence="4" type="ORF">HUO14_00165</name>
</gene>
<dbReference type="Gene3D" id="3.10.350.10">
    <property type="entry name" value="LysM domain"/>
    <property type="match status" value="1"/>
</dbReference>
<dbReference type="RefSeq" id="WP_176277890.1">
    <property type="nucleotide sequence ID" value="NZ_JABWMH010000001.1"/>
</dbReference>
<organism evidence="4 5">
    <name type="scientific">Parasphingorhabdus flavimaris</name>
    <dbReference type="NCBI Taxonomy" id="266812"/>
    <lineage>
        <taxon>Bacteria</taxon>
        <taxon>Pseudomonadati</taxon>
        <taxon>Pseudomonadota</taxon>
        <taxon>Alphaproteobacteria</taxon>
        <taxon>Sphingomonadales</taxon>
        <taxon>Sphingomonadaceae</taxon>
        <taxon>Parasphingorhabdus</taxon>
    </lineage>
</organism>
<name>A0ABX2MXZ6_9SPHN</name>
<evidence type="ECO:0000313" key="4">
    <source>
        <dbReference type="EMBL" id="NVD26311.1"/>
    </source>
</evidence>
<reference evidence="4 5" key="1">
    <citation type="submission" date="2020-06" db="EMBL/GenBank/DDBJ databases">
        <authorList>
            <person name="Kim S.-J."/>
            <person name="Park S.-J."/>
        </authorList>
    </citation>
    <scope>NUCLEOTIDE SEQUENCE [LARGE SCALE GENOMIC DNA]</scope>
    <source>
        <strain evidence="4 5">SW-151</strain>
    </source>
</reference>
<dbReference type="SUPFAM" id="SSF48452">
    <property type="entry name" value="TPR-like"/>
    <property type="match status" value="1"/>
</dbReference>